<sequence length="64" mass="6937">MDRKVEALVVLDGLQQLLSERVPAAVLGQVQQVKAGVSNRQVVLPSSCGLNDQRQALHAEDRDS</sequence>
<feature type="non-terminal residue" evidence="1">
    <location>
        <position position="64"/>
    </location>
</feature>
<dbReference type="Proteomes" id="UP000316079">
    <property type="component" value="Unassembled WGS sequence"/>
</dbReference>
<protein>
    <submittedName>
        <fullName evidence="1">Uncharacterized protein</fullName>
    </submittedName>
</protein>
<proteinExistence type="predicted"/>
<dbReference type="AlphaFoldDB" id="A0A553NJQ4"/>
<comment type="caution">
    <text evidence="1">The sequence shown here is derived from an EMBL/GenBank/DDBJ whole genome shotgun (WGS) entry which is preliminary data.</text>
</comment>
<keyword evidence="2" id="KW-1185">Reference proteome</keyword>
<reference evidence="1 2" key="1">
    <citation type="journal article" date="2019" name="Sci. Data">
        <title>Hybrid genome assembly and annotation of Danionella translucida.</title>
        <authorList>
            <person name="Kadobianskyi M."/>
            <person name="Schulze L."/>
            <person name="Schuelke M."/>
            <person name="Judkewitz B."/>
        </authorList>
    </citation>
    <scope>NUCLEOTIDE SEQUENCE [LARGE SCALE GENOMIC DNA]</scope>
    <source>
        <strain evidence="1 2">Bolton</strain>
    </source>
</reference>
<dbReference type="EMBL" id="SRMA01026900">
    <property type="protein sequence ID" value="TRY65627.1"/>
    <property type="molecule type" value="Genomic_DNA"/>
</dbReference>
<name>A0A553NJQ4_9TELE</name>
<accession>A0A553NJQ4</accession>
<evidence type="ECO:0000313" key="2">
    <source>
        <dbReference type="Proteomes" id="UP000316079"/>
    </source>
</evidence>
<dbReference type="OrthoDB" id="8068875at2759"/>
<organism evidence="1 2">
    <name type="scientific">Danionella cerebrum</name>
    <dbReference type="NCBI Taxonomy" id="2873325"/>
    <lineage>
        <taxon>Eukaryota</taxon>
        <taxon>Metazoa</taxon>
        <taxon>Chordata</taxon>
        <taxon>Craniata</taxon>
        <taxon>Vertebrata</taxon>
        <taxon>Euteleostomi</taxon>
        <taxon>Actinopterygii</taxon>
        <taxon>Neopterygii</taxon>
        <taxon>Teleostei</taxon>
        <taxon>Ostariophysi</taxon>
        <taxon>Cypriniformes</taxon>
        <taxon>Danionidae</taxon>
        <taxon>Danioninae</taxon>
        <taxon>Danionella</taxon>
    </lineage>
</organism>
<gene>
    <name evidence="1" type="ORF">DNTS_009866</name>
</gene>
<evidence type="ECO:0000313" key="1">
    <source>
        <dbReference type="EMBL" id="TRY65627.1"/>
    </source>
</evidence>